<dbReference type="Pfam" id="PF01252">
    <property type="entry name" value="Peptidase_A8"/>
    <property type="match status" value="1"/>
</dbReference>
<dbReference type="NCBIfam" id="TIGR00077">
    <property type="entry name" value="lspA"/>
    <property type="match status" value="1"/>
</dbReference>
<dbReference type="EMBL" id="LAOJ01000001">
    <property type="protein sequence ID" value="KJV91545.1"/>
    <property type="molecule type" value="Genomic_DNA"/>
</dbReference>
<feature type="active site" evidence="9">
    <location>
        <position position="126"/>
    </location>
</feature>
<dbReference type="EC" id="3.4.23.36" evidence="9"/>
<gene>
    <name evidence="9 11" type="primary">lspA</name>
    <name evidence="11" type="ORF">RBEMOGI_0151</name>
</gene>
<name>A0A0F3QG59_RICBE</name>
<organism evidence="11 12">
    <name type="scientific">Rickettsia bellii str. RML Mogi</name>
    <dbReference type="NCBI Taxonomy" id="1359194"/>
    <lineage>
        <taxon>Bacteria</taxon>
        <taxon>Pseudomonadati</taxon>
        <taxon>Pseudomonadota</taxon>
        <taxon>Alphaproteobacteria</taxon>
        <taxon>Rickettsiales</taxon>
        <taxon>Rickettsiaceae</taxon>
        <taxon>Rickettsieae</taxon>
        <taxon>Rickettsia</taxon>
        <taxon>belli group</taxon>
    </lineage>
</organism>
<evidence type="ECO:0000256" key="1">
    <source>
        <dbReference type="ARBA" id="ARBA00006139"/>
    </source>
</evidence>
<feature type="transmembrane region" description="Helical" evidence="9">
    <location>
        <begin position="98"/>
        <end position="116"/>
    </location>
</feature>
<keyword evidence="2 9" id="KW-1003">Cell membrane</keyword>
<feature type="active site" evidence="9">
    <location>
        <position position="144"/>
    </location>
</feature>
<evidence type="ECO:0000256" key="4">
    <source>
        <dbReference type="ARBA" id="ARBA00022692"/>
    </source>
</evidence>
<dbReference type="GO" id="GO:0006508">
    <property type="term" value="P:proteolysis"/>
    <property type="evidence" value="ECO:0007669"/>
    <property type="project" value="UniProtKB-KW"/>
</dbReference>
<evidence type="ECO:0000256" key="7">
    <source>
        <dbReference type="ARBA" id="ARBA00022989"/>
    </source>
</evidence>
<dbReference type="SMR" id="A0A0F3QG59"/>
<keyword evidence="7 9" id="KW-1133">Transmembrane helix</keyword>
<comment type="similarity">
    <text evidence="1 9 10">Belongs to the peptidase A8 family.</text>
</comment>
<dbReference type="PRINTS" id="PR00781">
    <property type="entry name" value="LIPOSIGPTASE"/>
</dbReference>
<comment type="function">
    <text evidence="9">This protein specifically catalyzes the removal of signal peptides from prolipoproteins.</text>
</comment>
<evidence type="ECO:0000313" key="11">
    <source>
        <dbReference type="EMBL" id="KJV91545.1"/>
    </source>
</evidence>
<evidence type="ECO:0000256" key="9">
    <source>
        <dbReference type="HAMAP-Rule" id="MF_00161"/>
    </source>
</evidence>
<proteinExistence type="inferred from homology"/>
<comment type="caution">
    <text evidence="11">The sequence shown here is derived from an EMBL/GenBank/DDBJ whole genome shotgun (WGS) entry which is preliminary data.</text>
</comment>
<dbReference type="AlphaFoldDB" id="A0A0F3QG59"/>
<feature type="transmembrane region" description="Helical" evidence="9">
    <location>
        <begin position="136"/>
        <end position="155"/>
    </location>
</feature>
<evidence type="ECO:0000313" key="12">
    <source>
        <dbReference type="Proteomes" id="UP000033689"/>
    </source>
</evidence>
<keyword evidence="6 9" id="KW-0378">Hydrolase</keyword>
<comment type="caution">
    <text evidence="9">Lacks conserved residue(s) required for the propagation of feature annotation.</text>
</comment>
<evidence type="ECO:0000256" key="3">
    <source>
        <dbReference type="ARBA" id="ARBA00022670"/>
    </source>
</evidence>
<keyword evidence="3 9" id="KW-0645">Protease</keyword>
<dbReference type="UniPathway" id="UPA00665"/>
<dbReference type="PATRIC" id="fig|1359194.3.peg.150"/>
<comment type="catalytic activity">
    <reaction evidence="9">
        <text>Release of signal peptides from bacterial membrane prolipoproteins. Hydrolyzes -Xaa-Yaa-Zaa-|-(S,diacylglyceryl)Cys-, in which Xaa is hydrophobic (preferably Leu), and Yaa (Ala or Ser) and Zaa (Gly or Ala) have small, neutral side chains.</text>
        <dbReference type="EC" id="3.4.23.36"/>
    </reaction>
</comment>
<protein>
    <recommendedName>
        <fullName evidence="9">Lipoprotein signal peptidase</fullName>
        <ecNumber evidence="9">3.4.23.36</ecNumber>
    </recommendedName>
    <alternativeName>
        <fullName evidence="9">Prolipoprotein signal peptidase</fullName>
    </alternativeName>
    <alternativeName>
        <fullName evidence="9">Signal peptidase II</fullName>
        <shortName evidence="9">SPase II</shortName>
    </alternativeName>
</protein>
<dbReference type="InterPro" id="IPR001872">
    <property type="entry name" value="Peptidase_A8"/>
</dbReference>
<keyword evidence="4 9" id="KW-0812">Transmembrane</keyword>
<dbReference type="GO" id="GO:0005886">
    <property type="term" value="C:plasma membrane"/>
    <property type="evidence" value="ECO:0007669"/>
    <property type="project" value="UniProtKB-SubCell"/>
</dbReference>
<evidence type="ECO:0000256" key="5">
    <source>
        <dbReference type="ARBA" id="ARBA00022750"/>
    </source>
</evidence>
<keyword evidence="5 9" id="KW-0064">Aspartyl protease</keyword>
<evidence type="ECO:0000256" key="2">
    <source>
        <dbReference type="ARBA" id="ARBA00022475"/>
    </source>
</evidence>
<comment type="subcellular location">
    <subcellularLocation>
        <location evidence="9">Cell membrane</location>
        <topology evidence="9">Multi-pass membrane protein</topology>
    </subcellularLocation>
</comment>
<keyword evidence="8 9" id="KW-0472">Membrane</keyword>
<dbReference type="Proteomes" id="UP000033689">
    <property type="component" value="Unassembled WGS sequence"/>
</dbReference>
<dbReference type="PANTHER" id="PTHR33695">
    <property type="entry name" value="LIPOPROTEIN SIGNAL PEPTIDASE"/>
    <property type="match status" value="1"/>
</dbReference>
<accession>A0A0F3QG59</accession>
<dbReference type="HAMAP" id="MF_00161">
    <property type="entry name" value="LspA"/>
    <property type="match status" value="1"/>
</dbReference>
<dbReference type="GO" id="GO:0004190">
    <property type="term" value="F:aspartic-type endopeptidase activity"/>
    <property type="evidence" value="ECO:0007669"/>
    <property type="project" value="UniProtKB-UniRule"/>
</dbReference>
<dbReference type="PANTHER" id="PTHR33695:SF1">
    <property type="entry name" value="LIPOPROTEIN SIGNAL PEPTIDASE"/>
    <property type="match status" value="1"/>
</dbReference>
<reference evidence="11 12" key="1">
    <citation type="submission" date="2015-02" db="EMBL/GenBank/DDBJ databases">
        <title>Genome Sequencing of Rickettsiales.</title>
        <authorList>
            <person name="Daugherty S.C."/>
            <person name="Su Q."/>
            <person name="Abolude K."/>
            <person name="Beier-Sexton M."/>
            <person name="Carlyon J.A."/>
            <person name="Carter R."/>
            <person name="Day N.P."/>
            <person name="Dumler S.J."/>
            <person name="Dyachenko V."/>
            <person name="Godinez A."/>
            <person name="Kurtti T.J."/>
            <person name="Lichay M."/>
            <person name="Mullins K.E."/>
            <person name="Ott S."/>
            <person name="Pappas-Brown V."/>
            <person name="Paris D.H."/>
            <person name="Patel P."/>
            <person name="Richards A.L."/>
            <person name="Sadzewicz L."/>
            <person name="Sears K."/>
            <person name="Seidman D."/>
            <person name="Sengamalay N."/>
            <person name="Stenos J."/>
            <person name="Tallon L.J."/>
            <person name="Vincent G."/>
            <person name="Fraser C.M."/>
            <person name="Munderloh U."/>
            <person name="Dunning-Hotopp J.C."/>
        </authorList>
    </citation>
    <scope>NUCLEOTIDE SEQUENCE [LARGE SCALE GENOMIC DNA]</scope>
    <source>
        <strain evidence="11 12">RML Mogi</strain>
    </source>
</reference>
<sequence>MILSFKKLYLTFARSSRIIITLVIIDQLTKWWFINNLRWKPGLTLKVTSFLNMVYTWNYGISFGLMRDYYQYSNIVFLITNTIIVCYLYYLMMSSKTIGGFAGYSFVIGGAIGNLIDRSFRGAVFDFIHFYYQDYSFPVFNLADCFITLGVIILVEDYYSAKKNIEEKAKENYDKAQIEAMAEKIRNAPQGDNDKI</sequence>
<evidence type="ECO:0000256" key="10">
    <source>
        <dbReference type="RuleBase" id="RU004181"/>
    </source>
</evidence>
<evidence type="ECO:0000256" key="6">
    <source>
        <dbReference type="ARBA" id="ARBA00022801"/>
    </source>
</evidence>
<comment type="pathway">
    <text evidence="9">Protein modification; lipoprotein biosynthesis (signal peptide cleavage).</text>
</comment>
<evidence type="ECO:0000256" key="8">
    <source>
        <dbReference type="ARBA" id="ARBA00023136"/>
    </source>
</evidence>
<dbReference type="RefSeq" id="WP_011477552.1">
    <property type="nucleotide sequence ID" value="NZ_LAOJ01000001.1"/>
</dbReference>
<feature type="transmembrane region" description="Helical" evidence="9">
    <location>
        <begin position="69"/>
        <end position="91"/>
    </location>
</feature>
<dbReference type="STRING" id="33990.A3306_04795"/>